<accession>A0ABR0GIB3</accession>
<comment type="caution">
    <text evidence="3">The sequence shown here is derived from an EMBL/GenBank/DDBJ whole genome shotgun (WGS) entry which is preliminary data.</text>
</comment>
<dbReference type="EMBL" id="JAFFHA010000005">
    <property type="protein sequence ID" value="KAK4655491.1"/>
    <property type="molecule type" value="Genomic_DNA"/>
</dbReference>
<keyword evidence="4" id="KW-1185">Reference proteome</keyword>
<proteinExistence type="predicted"/>
<keyword evidence="2" id="KW-0732">Signal</keyword>
<evidence type="ECO:0000313" key="4">
    <source>
        <dbReference type="Proteomes" id="UP001323405"/>
    </source>
</evidence>
<sequence length="280" mass="29781">MRFITASCLLAVGLGTSGVLSRDWEWDTRKQGYWCLTPNIRRTENGIAYYGNTVCPSQIKTCEAVCSPLGGTIPGQNVCITENNRQDDPDKQIPYCFKCQCRDESWPNLRLYPGSVARLECEREAEWCAVQREALKDDPVWGKTKCECPALLPLPVVTGVGAVAVVSSTPLTPSMTSSTIVSTARIATSESTVVETSNMGEVPTAVTSSVFISLVDDMQGRPVVTGGPQPSSHEKEHPNSEEAISGAAQPTAVEEEIVGSGAGKGAAGVLGALLAVMMVV</sequence>
<dbReference type="GeneID" id="87908483"/>
<evidence type="ECO:0000313" key="3">
    <source>
        <dbReference type="EMBL" id="KAK4655491.1"/>
    </source>
</evidence>
<organism evidence="3 4">
    <name type="scientific">Podospora pseudocomata</name>
    <dbReference type="NCBI Taxonomy" id="2093779"/>
    <lineage>
        <taxon>Eukaryota</taxon>
        <taxon>Fungi</taxon>
        <taxon>Dikarya</taxon>
        <taxon>Ascomycota</taxon>
        <taxon>Pezizomycotina</taxon>
        <taxon>Sordariomycetes</taxon>
        <taxon>Sordariomycetidae</taxon>
        <taxon>Sordariales</taxon>
        <taxon>Podosporaceae</taxon>
        <taxon>Podospora</taxon>
    </lineage>
</organism>
<evidence type="ECO:0000256" key="1">
    <source>
        <dbReference type="SAM" id="MobiDB-lite"/>
    </source>
</evidence>
<dbReference type="Proteomes" id="UP001323405">
    <property type="component" value="Unassembled WGS sequence"/>
</dbReference>
<dbReference type="RefSeq" id="XP_062744466.1">
    <property type="nucleotide sequence ID" value="XM_062888576.1"/>
</dbReference>
<evidence type="ECO:0000256" key="2">
    <source>
        <dbReference type="SAM" id="SignalP"/>
    </source>
</evidence>
<reference evidence="3 4" key="1">
    <citation type="journal article" date="2023" name="bioRxiv">
        <title>High-quality genome assemblies of four members of thePodospora anserinaspecies complex.</title>
        <authorList>
            <person name="Ament-Velasquez S.L."/>
            <person name="Vogan A.A."/>
            <person name="Wallerman O."/>
            <person name="Hartmann F."/>
            <person name="Gautier V."/>
            <person name="Silar P."/>
            <person name="Giraud T."/>
            <person name="Johannesson H."/>
        </authorList>
    </citation>
    <scope>NUCLEOTIDE SEQUENCE [LARGE SCALE GENOMIC DNA]</scope>
    <source>
        <strain evidence="3 4">CBS 415.72m</strain>
    </source>
</reference>
<feature type="signal peptide" evidence="2">
    <location>
        <begin position="1"/>
        <end position="21"/>
    </location>
</feature>
<name>A0ABR0GIB3_9PEZI</name>
<gene>
    <name evidence="3" type="ORF">QC762_302855</name>
</gene>
<feature type="region of interest" description="Disordered" evidence="1">
    <location>
        <begin position="221"/>
        <end position="252"/>
    </location>
</feature>
<protein>
    <submittedName>
        <fullName evidence="3">Uncharacterized protein</fullName>
    </submittedName>
</protein>
<feature type="chain" id="PRO_5046148317" evidence="2">
    <location>
        <begin position="22"/>
        <end position="280"/>
    </location>
</feature>